<organism evidence="1 2">
    <name type="scientific">Actinoplanes subglobosus</name>
    <dbReference type="NCBI Taxonomy" id="1547892"/>
    <lineage>
        <taxon>Bacteria</taxon>
        <taxon>Bacillati</taxon>
        <taxon>Actinomycetota</taxon>
        <taxon>Actinomycetes</taxon>
        <taxon>Micromonosporales</taxon>
        <taxon>Micromonosporaceae</taxon>
        <taxon>Actinoplanes</taxon>
    </lineage>
</organism>
<dbReference type="Proteomes" id="UP001595867">
    <property type="component" value="Unassembled WGS sequence"/>
</dbReference>
<protein>
    <submittedName>
        <fullName evidence="1">Uncharacterized protein</fullName>
    </submittedName>
</protein>
<evidence type="ECO:0000313" key="1">
    <source>
        <dbReference type="EMBL" id="MFC4066712.1"/>
    </source>
</evidence>
<dbReference type="EMBL" id="JBHSBL010000016">
    <property type="protein sequence ID" value="MFC4066712.1"/>
    <property type="molecule type" value="Genomic_DNA"/>
</dbReference>
<dbReference type="RefSeq" id="WP_378067685.1">
    <property type="nucleotide sequence ID" value="NZ_JBHSBL010000016.1"/>
</dbReference>
<name>A0ABV8IR48_9ACTN</name>
<evidence type="ECO:0000313" key="2">
    <source>
        <dbReference type="Proteomes" id="UP001595867"/>
    </source>
</evidence>
<accession>A0ABV8IR48</accession>
<comment type="caution">
    <text evidence="1">The sequence shown here is derived from an EMBL/GenBank/DDBJ whole genome shotgun (WGS) entry which is preliminary data.</text>
</comment>
<reference evidence="2" key="1">
    <citation type="journal article" date="2019" name="Int. J. Syst. Evol. Microbiol.">
        <title>The Global Catalogue of Microorganisms (GCM) 10K type strain sequencing project: providing services to taxonomists for standard genome sequencing and annotation.</title>
        <authorList>
            <consortium name="The Broad Institute Genomics Platform"/>
            <consortium name="The Broad Institute Genome Sequencing Center for Infectious Disease"/>
            <person name="Wu L."/>
            <person name="Ma J."/>
        </authorList>
    </citation>
    <scope>NUCLEOTIDE SEQUENCE [LARGE SCALE GENOMIC DNA]</scope>
    <source>
        <strain evidence="2">TBRC 5832</strain>
    </source>
</reference>
<gene>
    <name evidence="1" type="ORF">ACFO0C_17380</name>
</gene>
<sequence>MARAYRARRRAERAKKIQAFVIRAYATPFVPDATAAALASAENVMAMMRCPVCGVVVWKRVHRRRNAVYCSNACRTRAWRERRTIAHGTDHDAEPSP</sequence>
<proteinExistence type="predicted"/>
<keyword evidence="2" id="KW-1185">Reference proteome</keyword>